<dbReference type="EMBL" id="CP003703">
    <property type="protein sequence ID" value="AFN65163.1"/>
    <property type="molecule type" value="Genomic_DNA"/>
</dbReference>
<dbReference type="STRING" id="1197325.WEN_01850"/>
<gene>
    <name evidence="1" type="ordered locus">WEN_01850</name>
</gene>
<accession>I6Z6F0</accession>
<dbReference type="AlphaFoldDB" id="I6Z6F0"/>
<protein>
    <submittedName>
        <fullName evidence="1">Uncharacterized protein</fullName>
    </submittedName>
</protein>
<sequence length="217" mass="24426">MLFGSTAAMVPTVSSMSYFVAPPLVQNLHRTLSKATANLIKEGLQCFKVISGHKVDKEAEVEPKRRPSGDTAFVLTCSKEKGTQISVDGFDFYYYNTKEFSDHIFPISTVKMSVYGDGEITIKLFWKNFGFFENRVTIRGNRDIETLPWINKEGEEVPFASFLLKDRSDSFCQSVKVEILNFSGLGANYGKRGTMTCQLKDDQKSLTWASFDFVTGK</sequence>
<keyword evidence="2" id="KW-1185">Reference proteome</keyword>
<dbReference type="HOGENOM" id="CLU_1271165_0_0_14"/>
<reference evidence="1 2" key="1">
    <citation type="journal article" date="2012" name="J. Bacteriol.">
        <title>Complete genome sequence of Mycoplasma wenyonii strain Massachusetts.</title>
        <authorList>
            <person name="Dos Santos A.P."/>
            <person name="Guimaraes A.M."/>
            <person name="do Nascimento N.C."/>
            <person name="Sanmiguel P.J."/>
            <person name="Messick J.B."/>
        </authorList>
    </citation>
    <scope>NUCLEOTIDE SEQUENCE [LARGE SCALE GENOMIC DNA]</scope>
    <source>
        <strain evidence="1 2">Massachusetts</strain>
    </source>
</reference>
<name>I6Z6F0_MYCWM</name>
<proteinExistence type="predicted"/>
<organism evidence="1 2">
    <name type="scientific">Mycoplasma wenyonii (strain Massachusetts)</name>
    <name type="common">Eperythrozoon wenyonii</name>
    <dbReference type="NCBI Taxonomy" id="1197325"/>
    <lineage>
        <taxon>Bacteria</taxon>
        <taxon>Bacillati</taxon>
        <taxon>Mycoplasmatota</taxon>
        <taxon>Mollicutes</taxon>
        <taxon>Mycoplasmataceae</taxon>
        <taxon>Mycoplasma</taxon>
    </lineage>
</organism>
<evidence type="ECO:0000313" key="1">
    <source>
        <dbReference type="EMBL" id="AFN65163.1"/>
    </source>
</evidence>
<dbReference type="Proteomes" id="UP000009005">
    <property type="component" value="Chromosome"/>
</dbReference>
<dbReference type="PATRIC" id="fig|1197325.3.peg.400"/>
<dbReference type="KEGG" id="mwe:WEN_01850"/>
<evidence type="ECO:0000313" key="2">
    <source>
        <dbReference type="Proteomes" id="UP000009005"/>
    </source>
</evidence>